<evidence type="ECO:0000256" key="11">
    <source>
        <dbReference type="PIRSR" id="PIRSR036565-2"/>
    </source>
</evidence>
<dbReference type="Gene3D" id="3.40.50.970">
    <property type="match status" value="2"/>
</dbReference>
<keyword evidence="7" id="KW-0210">Decarboxylase</keyword>
<gene>
    <name evidence="16" type="ORF">NKR23_g8099</name>
</gene>
<dbReference type="InterPro" id="IPR012000">
    <property type="entry name" value="Thiamin_PyroP_enz_cen_dom"/>
</dbReference>
<dbReference type="EMBL" id="JANBVO010000027">
    <property type="protein sequence ID" value="KAJ9139211.1"/>
    <property type="molecule type" value="Genomic_DNA"/>
</dbReference>
<dbReference type="InterPro" id="IPR011766">
    <property type="entry name" value="TPP_enzyme_TPP-bd"/>
</dbReference>
<protein>
    <recommendedName>
        <fullName evidence="5">Pyruvate decarboxylase</fullName>
        <ecNumber evidence="4">4.1.1.1</ecNumber>
    </recommendedName>
</protein>
<feature type="domain" description="Thiamine pyrophosphate enzyme central" evidence="13">
    <location>
        <begin position="208"/>
        <end position="330"/>
    </location>
</feature>
<keyword evidence="6 11" id="KW-0479">Metal-binding</keyword>
<dbReference type="FunFam" id="3.40.50.970:FF:000024">
    <property type="entry name" value="Pyruvate decarboxylase isozyme"/>
    <property type="match status" value="1"/>
</dbReference>
<comment type="similarity">
    <text evidence="3 12">Belongs to the TPP enzyme family.</text>
</comment>
<dbReference type="InterPro" id="IPR047213">
    <property type="entry name" value="TPP_PYR_PDC_IPDC-like"/>
</dbReference>
<dbReference type="FunFam" id="3.40.50.970:FF:000019">
    <property type="entry name" value="Pyruvate decarboxylase isozyme"/>
    <property type="match status" value="1"/>
</dbReference>
<evidence type="ECO:0000256" key="4">
    <source>
        <dbReference type="ARBA" id="ARBA00013202"/>
    </source>
</evidence>
<evidence type="ECO:0000259" key="15">
    <source>
        <dbReference type="Pfam" id="PF02776"/>
    </source>
</evidence>
<evidence type="ECO:0000259" key="14">
    <source>
        <dbReference type="Pfam" id="PF02775"/>
    </source>
</evidence>
<feature type="domain" description="Thiamine pyrophosphate enzyme N-terminal TPP-binding" evidence="15">
    <location>
        <begin position="12"/>
        <end position="120"/>
    </location>
</feature>
<evidence type="ECO:0000313" key="17">
    <source>
        <dbReference type="Proteomes" id="UP001174694"/>
    </source>
</evidence>
<dbReference type="EC" id="4.1.1.1" evidence="4"/>
<evidence type="ECO:0000256" key="3">
    <source>
        <dbReference type="ARBA" id="ARBA00007812"/>
    </source>
</evidence>
<keyword evidence="10" id="KW-0456">Lyase</keyword>
<dbReference type="PANTHER" id="PTHR43452:SF11">
    <property type="entry name" value="PYRUVATE DECARBOXYLASE"/>
    <property type="match status" value="1"/>
</dbReference>
<dbReference type="SUPFAM" id="SSF52467">
    <property type="entry name" value="DHS-like NAD/FAD-binding domain"/>
    <property type="match status" value="1"/>
</dbReference>
<dbReference type="InterPro" id="IPR012001">
    <property type="entry name" value="Thiamin_PyroP_enz_TPP-bd_dom"/>
</dbReference>
<evidence type="ECO:0000256" key="1">
    <source>
        <dbReference type="ARBA" id="ARBA00001041"/>
    </source>
</evidence>
<dbReference type="CDD" id="cd07038">
    <property type="entry name" value="TPP_PYR_PDC_IPDC_like"/>
    <property type="match status" value="1"/>
</dbReference>
<name>A0AA38RRX7_9PEZI</name>
<keyword evidence="16" id="KW-0670">Pyruvate</keyword>
<dbReference type="CDD" id="cd02005">
    <property type="entry name" value="TPP_PDC_IPDC"/>
    <property type="match status" value="1"/>
</dbReference>
<feature type="domain" description="Thiamine pyrophosphate enzyme TPP-binding" evidence="14">
    <location>
        <begin position="410"/>
        <end position="494"/>
    </location>
</feature>
<dbReference type="InterPro" id="IPR047214">
    <property type="entry name" value="TPP_PDC_IPDC"/>
</dbReference>
<keyword evidence="9 12" id="KW-0786">Thiamine pyrophosphate</keyword>
<accession>A0AA38RRX7</accession>
<dbReference type="GO" id="GO:0000287">
    <property type="term" value="F:magnesium ion binding"/>
    <property type="evidence" value="ECO:0007669"/>
    <property type="project" value="InterPro"/>
</dbReference>
<dbReference type="SUPFAM" id="SSF52518">
    <property type="entry name" value="Thiamin diphosphate-binding fold (THDP-binding)"/>
    <property type="match status" value="2"/>
</dbReference>
<evidence type="ECO:0000313" key="16">
    <source>
        <dbReference type="EMBL" id="KAJ9139211.1"/>
    </source>
</evidence>
<dbReference type="GO" id="GO:0005829">
    <property type="term" value="C:cytosol"/>
    <property type="evidence" value="ECO:0007669"/>
    <property type="project" value="TreeGrafter"/>
</dbReference>
<keyword evidence="8 11" id="KW-0460">Magnesium</keyword>
<dbReference type="Pfam" id="PF00205">
    <property type="entry name" value="TPP_enzyme_M"/>
    <property type="match status" value="1"/>
</dbReference>
<comment type="caution">
    <text evidence="16">The sequence shown here is derived from an EMBL/GenBank/DDBJ whole genome shotgun (WGS) entry which is preliminary data.</text>
</comment>
<dbReference type="Pfam" id="PF02775">
    <property type="entry name" value="TPP_enzyme_C"/>
    <property type="match status" value="1"/>
</dbReference>
<evidence type="ECO:0000256" key="7">
    <source>
        <dbReference type="ARBA" id="ARBA00022793"/>
    </source>
</evidence>
<evidence type="ECO:0000256" key="2">
    <source>
        <dbReference type="ARBA" id="ARBA00001964"/>
    </source>
</evidence>
<dbReference type="GO" id="GO:0000949">
    <property type="term" value="P:aromatic amino acid family catabolic process to alcohol via Ehrlich pathway"/>
    <property type="evidence" value="ECO:0007669"/>
    <property type="project" value="TreeGrafter"/>
</dbReference>
<evidence type="ECO:0000259" key="13">
    <source>
        <dbReference type="Pfam" id="PF00205"/>
    </source>
</evidence>
<sequence length="577" mass="63273">MTVTNPPSTSVKVAEYLFTRLRQLGIRSVFGVPGDYNLSLLDYVEPSGLHWVGNCNELNAAYAADGYARIHGVSALITTFGVGELSAINGIAGAYAERVAVVHIVGTPSRALQESRALMHHTLADGDYRRFAAMHSHVSVAQANLTDVRTAAKHIDWVLEQALVHSRPVYLEIPDDVVDVPVLARGLETPISPLPLPLTPQQEASIADRVLERMYAARRPLILVDGESRADGILDQVAGLVRTTGWDTWTTTFGKGLVDEDLLNVHGMYAGRYGDEKTKAYFDSADLAIHLGPHHSDTNSHNFTTLPSSVVTVAFTGSSVRIGNETYRDVPTRLFLARLLERIDASRLAKGQGPQKVVADVGPLPKESQITQKHFYRVANSIFRAGDVVMTETGTAAHGGRSFVLPPGTRQFSAVTWLSIGYMLPASLGVGLARQDAHQSKRARQGRVILFVGDGSLQMSVQEISTIIKEQLDAVIFVINNDGYTIERAIHGRKQGYNDIAPWRHPEMLSFFGASKEHARDNNFQARTWGELEEVLAKPQIRTGRGVRAVEVFMDREDCQGSLLGLLQKQLKEEATV</sequence>
<dbReference type="PANTHER" id="PTHR43452">
    <property type="entry name" value="PYRUVATE DECARBOXYLASE"/>
    <property type="match status" value="1"/>
</dbReference>
<dbReference type="InterPro" id="IPR012110">
    <property type="entry name" value="PDC/IPDC-like"/>
</dbReference>
<feature type="binding site" evidence="11">
    <location>
        <position position="454"/>
    </location>
    <ligand>
        <name>Mg(2+)</name>
        <dbReference type="ChEBI" id="CHEBI:18420"/>
    </ligand>
</feature>
<dbReference type="GO" id="GO:0030976">
    <property type="term" value="F:thiamine pyrophosphate binding"/>
    <property type="evidence" value="ECO:0007669"/>
    <property type="project" value="InterPro"/>
</dbReference>
<dbReference type="GO" id="GO:0004737">
    <property type="term" value="F:pyruvate decarboxylase activity"/>
    <property type="evidence" value="ECO:0007669"/>
    <property type="project" value="UniProtKB-EC"/>
</dbReference>
<feature type="binding site" evidence="11">
    <location>
        <position position="483"/>
    </location>
    <ligand>
        <name>Mg(2+)</name>
        <dbReference type="ChEBI" id="CHEBI:18420"/>
    </ligand>
</feature>
<evidence type="ECO:0000256" key="5">
    <source>
        <dbReference type="ARBA" id="ARBA00014422"/>
    </source>
</evidence>
<dbReference type="Pfam" id="PF02776">
    <property type="entry name" value="TPP_enzyme_N"/>
    <property type="match status" value="1"/>
</dbReference>
<dbReference type="PIRSF" id="PIRSF036565">
    <property type="entry name" value="Pyruvt_ip_decrb"/>
    <property type="match status" value="1"/>
</dbReference>
<dbReference type="InterPro" id="IPR029035">
    <property type="entry name" value="DHS-like_NAD/FAD-binding_dom"/>
</dbReference>
<feature type="binding site" evidence="11">
    <location>
        <position position="481"/>
    </location>
    <ligand>
        <name>Mg(2+)</name>
        <dbReference type="ChEBI" id="CHEBI:18420"/>
    </ligand>
</feature>
<dbReference type="Proteomes" id="UP001174694">
    <property type="component" value="Unassembled WGS sequence"/>
</dbReference>
<proteinExistence type="inferred from homology"/>
<dbReference type="Gene3D" id="3.40.50.1220">
    <property type="entry name" value="TPP-binding domain"/>
    <property type="match status" value="1"/>
</dbReference>
<evidence type="ECO:0000256" key="8">
    <source>
        <dbReference type="ARBA" id="ARBA00022842"/>
    </source>
</evidence>
<comment type="cofactor">
    <cofactor evidence="2">
        <name>thiamine diphosphate</name>
        <dbReference type="ChEBI" id="CHEBI:58937"/>
    </cofactor>
</comment>
<reference evidence="16" key="1">
    <citation type="submission" date="2022-07" db="EMBL/GenBank/DDBJ databases">
        <title>Fungi with potential for degradation of polypropylene.</title>
        <authorList>
            <person name="Gostincar C."/>
        </authorList>
    </citation>
    <scope>NUCLEOTIDE SEQUENCE</scope>
    <source>
        <strain evidence="16">EXF-13308</strain>
    </source>
</reference>
<evidence type="ECO:0000256" key="10">
    <source>
        <dbReference type="ARBA" id="ARBA00023239"/>
    </source>
</evidence>
<evidence type="ECO:0000256" key="12">
    <source>
        <dbReference type="RuleBase" id="RU362132"/>
    </source>
</evidence>
<comment type="cofactor">
    <cofactor evidence="11">
        <name>Mg(2+)</name>
        <dbReference type="ChEBI" id="CHEBI:18420"/>
    </cofactor>
    <text evidence="11">Binds 1 Mg(2+) per subunit.</text>
</comment>
<keyword evidence="17" id="KW-1185">Reference proteome</keyword>
<dbReference type="GO" id="GO:0005634">
    <property type="term" value="C:nucleus"/>
    <property type="evidence" value="ECO:0007669"/>
    <property type="project" value="TreeGrafter"/>
</dbReference>
<organism evidence="16 17">
    <name type="scientific">Pleurostoma richardsiae</name>
    <dbReference type="NCBI Taxonomy" id="41990"/>
    <lineage>
        <taxon>Eukaryota</taxon>
        <taxon>Fungi</taxon>
        <taxon>Dikarya</taxon>
        <taxon>Ascomycota</taxon>
        <taxon>Pezizomycotina</taxon>
        <taxon>Sordariomycetes</taxon>
        <taxon>Sordariomycetidae</taxon>
        <taxon>Calosphaeriales</taxon>
        <taxon>Pleurostomataceae</taxon>
        <taxon>Pleurostoma</taxon>
    </lineage>
</organism>
<evidence type="ECO:0000256" key="6">
    <source>
        <dbReference type="ARBA" id="ARBA00022723"/>
    </source>
</evidence>
<dbReference type="InterPro" id="IPR029061">
    <property type="entry name" value="THDP-binding"/>
</dbReference>
<comment type="catalytic activity">
    <reaction evidence="1">
        <text>a 2-oxocarboxylate + H(+) = an aldehyde + CO2</text>
        <dbReference type="Rhea" id="RHEA:11628"/>
        <dbReference type="ChEBI" id="CHEBI:15378"/>
        <dbReference type="ChEBI" id="CHEBI:16526"/>
        <dbReference type="ChEBI" id="CHEBI:17478"/>
        <dbReference type="ChEBI" id="CHEBI:35179"/>
        <dbReference type="EC" id="4.1.1.1"/>
    </reaction>
</comment>
<evidence type="ECO:0000256" key="9">
    <source>
        <dbReference type="ARBA" id="ARBA00023052"/>
    </source>
</evidence>
<dbReference type="AlphaFoldDB" id="A0AA38RRX7"/>